<dbReference type="EMBL" id="NSKD01000007">
    <property type="protein sequence ID" value="PAU78679.1"/>
    <property type="molecule type" value="Genomic_DNA"/>
</dbReference>
<dbReference type="PROSITE" id="PS00352">
    <property type="entry name" value="CSD_1"/>
    <property type="match status" value="1"/>
</dbReference>
<dbReference type="InterPro" id="IPR050181">
    <property type="entry name" value="Cold_shock_domain"/>
</dbReference>
<dbReference type="SUPFAM" id="SSF50249">
    <property type="entry name" value="Nucleic acid-binding proteins"/>
    <property type="match status" value="1"/>
</dbReference>
<feature type="compositionally biased region" description="Low complexity" evidence="2">
    <location>
        <begin position="66"/>
        <end position="77"/>
    </location>
</feature>
<keyword evidence="3" id="KW-0472">Membrane</keyword>
<comment type="subcellular location">
    <subcellularLocation>
        <location evidence="1">Cytoplasm</location>
    </subcellularLocation>
</comment>
<gene>
    <name evidence="5" type="ORF">CK501_13405</name>
</gene>
<dbReference type="Gene3D" id="2.40.50.140">
    <property type="entry name" value="Nucleic acid-binding proteins"/>
    <property type="match status" value="1"/>
</dbReference>
<feature type="domain" description="CSD" evidence="4">
    <location>
        <begin position="88"/>
        <end position="152"/>
    </location>
</feature>
<evidence type="ECO:0000259" key="4">
    <source>
        <dbReference type="PROSITE" id="PS51857"/>
    </source>
</evidence>
<keyword evidence="3" id="KW-0812">Transmembrane</keyword>
<organism evidence="5 6">
    <name type="scientific">Halovibrio salipaludis</name>
    <dbReference type="NCBI Taxonomy" id="2032626"/>
    <lineage>
        <taxon>Bacteria</taxon>
        <taxon>Pseudomonadati</taxon>
        <taxon>Pseudomonadota</taxon>
        <taxon>Gammaproteobacteria</taxon>
        <taxon>Oceanospirillales</taxon>
        <taxon>Halomonadaceae</taxon>
        <taxon>Halovibrio</taxon>
    </lineage>
</organism>
<dbReference type="OrthoDB" id="9810590at2"/>
<dbReference type="GO" id="GO:0003676">
    <property type="term" value="F:nucleic acid binding"/>
    <property type="evidence" value="ECO:0007669"/>
    <property type="project" value="InterPro"/>
</dbReference>
<dbReference type="Pfam" id="PF00313">
    <property type="entry name" value="CSD"/>
    <property type="match status" value="1"/>
</dbReference>
<evidence type="ECO:0000256" key="1">
    <source>
        <dbReference type="RuleBase" id="RU000408"/>
    </source>
</evidence>
<sequence length="156" mass="16930">MPINRKALYASLLVSLPAPLILALIPMNGNIELYLETSASLVDYLLAYLLFVIVALVASGLATRTGSGQQKQASKGGKSPGRKKSKDSEEGTVKWFNVKKGFGFITRDSGGDVFVHFRAIQGEGRRVLRQGQRVSYTVVEAEKGLQANDVTTLDED</sequence>
<evidence type="ECO:0000313" key="5">
    <source>
        <dbReference type="EMBL" id="PAU78679.1"/>
    </source>
</evidence>
<comment type="caution">
    <text evidence="5">The sequence shown here is derived from an EMBL/GenBank/DDBJ whole genome shotgun (WGS) entry which is preliminary data.</text>
</comment>
<keyword evidence="3" id="KW-1133">Transmembrane helix</keyword>
<evidence type="ECO:0000256" key="3">
    <source>
        <dbReference type="SAM" id="Phobius"/>
    </source>
</evidence>
<feature type="region of interest" description="Disordered" evidence="2">
    <location>
        <begin position="64"/>
        <end position="89"/>
    </location>
</feature>
<reference evidence="5 6" key="1">
    <citation type="submission" date="2017-08" db="EMBL/GenBank/DDBJ databases">
        <title>Halovibrio sewagensis sp. nov., isolated from wastewater of high salinity.</title>
        <authorList>
            <person name="Dong X."/>
            <person name="Zhang G."/>
        </authorList>
    </citation>
    <scope>NUCLEOTIDE SEQUENCE [LARGE SCALE GENOMIC DNA]</scope>
    <source>
        <strain evidence="5 6">YL5-2</strain>
    </source>
</reference>
<evidence type="ECO:0000256" key="2">
    <source>
        <dbReference type="SAM" id="MobiDB-lite"/>
    </source>
</evidence>
<feature type="transmembrane region" description="Helical" evidence="3">
    <location>
        <begin position="7"/>
        <end position="25"/>
    </location>
</feature>
<dbReference type="GO" id="GO:0005829">
    <property type="term" value="C:cytosol"/>
    <property type="evidence" value="ECO:0007669"/>
    <property type="project" value="UniProtKB-ARBA"/>
</dbReference>
<dbReference type="CDD" id="cd04458">
    <property type="entry name" value="CSP_CDS"/>
    <property type="match status" value="1"/>
</dbReference>
<dbReference type="InterPro" id="IPR011129">
    <property type="entry name" value="CSD"/>
</dbReference>
<dbReference type="PRINTS" id="PR00050">
    <property type="entry name" value="COLDSHOCK"/>
</dbReference>
<dbReference type="InterPro" id="IPR012340">
    <property type="entry name" value="NA-bd_OB-fold"/>
</dbReference>
<accession>A0A2A2F234</accession>
<name>A0A2A2F234_9GAMM</name>
<protein>
    <recommendedName>
        <fullName evidence="4">CSD domain-containing protein</fullName>
    </recommendedName>
</protein>
<proteinExistence type="predicted"/>
<evidence type="ECO:0000313" key="6">
    <source>
        <dbReference type="Proteomes" id="UP000218896"/>
    </source>
</evidence>
<feature type="transmembrane region" description="Helical" evidence="3">
    <location>
        <begin position="45"/>
        <end position="62"/>
    </location>
</feature>
<dbReference type="SMART" id="SM00357">
    <property type="entry name" value="CSP"/>
    <property type="match status" value="1"/>
</dbReference>
<dbReference type="PANTHER" id="PTHR11544">
    <property type="entry name" value="COLD SHOCK DOMAIN CONTAINING PROTEINS"/>
    <property type="match status" value="1"/>
</dbReference>
<dbReference type="PROSITE" id="PS51857">
    <property type="entry name" value="CSD_2"/>
    <property type="match status" value="1"/>
</dbReference>
<dbReference type="AlphaFoldDB" id="A0A2A2F234"/>
<dbReference type="InterPro" id="IPR002059">
    <property type="entry name" value="CSP_DNA-bd"/>
</dbReference>
<dbReference type="InterPro" id="IPR019844">
    <property type="entry name" value="CSD_CS"/>
</dbReference>
<dbReference type="Proteomes" id="UP000218896">
    <property type="component" value="Unassembled WGS sequence"/>
</dbReference>
<dbReference type="RefSeq" id="WP_095618251.1">
    <property type="nucleotide sequence ID" value="NZ_NSKD01000007.1"/>
</dbReference>
<keyword evidence="6" id="KW-1185">Reference proteome</keyword>